<sequence>MRNNNIIIIALIVIVLIVLGVFVFTHLPSASHDGKMNTQIDFLSQSTLKNGEAVQFLLKDEQNNALGTQNITITFVENGVNQTYSVITDNEGKASLVLNNENPGSYDVIVSYNGTAKYNGCSAKQTINVEEGAAETTEASNSGSQPATQSNSSAGTSMYNNGNSSSAQLYYDSQYNFYYDQNGIIRGGQNNGYSADYIRDIYESGNMVDEEGNLQ</sequence>
<evidence type="ECO:0000313" key="4">
    <source>
        <dbReference type="Proteomes" id="UP000251717"/>
    </source>
</evidence>
<evidence type="ECO:0000256" key="2">
    <source>
        <dbReference type="SAM" id="Phobius"/>
    </source>
</evidence>
<dbReference type="EMBL" id="MZGS01000032">
    <property type="protein sequence ID" value="PWB84725.1"/>
    <property type="molecule type" value="Genomic_DNA"/>
</dbReference>
<dbReference type="Proteomes" id="UP000251717">
    <property type="component" value="Unassembled WGS sequence"/>
</dbReference>
<evidence type="ECO:0000256" key="1">
    <source>
        <dbReference type="SAM" id="MobiDB-lite"/>
    </source>
</evidence>
<keyword evidence="2" id="KW-0812">Transmembrane</keyword>
<accession>A0A315XJJ9</accession>
<feature type="compositionally biased region" description="Polar residues" evidence="1">
    <location>
        <begin position="137"/>
        <end position="159"/>
    </location>
</feature>
<protein>
    <submittedName>
        <fullName evidence="3">Uncharacterized protein</fullName>
    </submittedName>
</protein>
<organism evidence="3 4">
    <name type="scientific">Methanobrevibacter thaueri</name>
    <dbReference type="NCBI Taxonomy" id="190975"/>
    <lineage>
        <taxon>Archaea</taxon>
        <taxon>Methanobacteriati</taxon>
        <taxon>Methanobacteriota</taxon>
        <taxon>Methanomada group</taxon>
        <taxon>Methanobacteria</taxon>
        <taxon>Methanobacteriales</taxon>
        <taxon>Methanobacteriaceae</taxon>
        <taxon>Methanobrevibacter</taxon>
    </lineage>
</organism>
<feature type="transmembrane region" description="Helical" evidence="2">
    <location>
        <begin position="6"/>
        <end position="27"/>
    </location>
</feature>
<keyword evidence="2" id="KW-1133">Transmembrane helix</keyword>
<dbReference type="AlphaFoldDB" id="A0A315XJJ9"/>
<keyword evidence="4" id="KW-1185">Reference proteome</keyword>
<dbReference type="InterPro" id="IPR008964">
    <property type="entry name" value="Invasin/intimin_cell_adhesion"/>
</dbReference>
<dbReference type="Gene3D" id="2.60.40.10">
    <property type="entry name" value="Immunoglobulins"/>
    <property type="match status" value="1"/>
</dbReference>
<dbReference type="SUPFAM" id="SSF49373">
    <property type="entry name" value="Invasin/intimin cell-adhesion fragments"/>
    <property type="match status" value="1"/>
</dbReference>
<keyword evidence="2" id="KW-0472">Membrane</keyword>
<proteinExistence type="predicted"/>
<dbReference type="InterPro" id="IPR013783">
    <property type="entry name" value="Ig-like_fold"/>
</dbReference>
<comment type="caution">
    <text evidence="3">The sequence shown here is derived from an EMBL/GenBank/DDBJ whole genome shotgun (WGS) entry which is preliminary data.</text>
</comment>
<name>A0A315XJJ9_9EURY</name>
<evidence type="ECO:0000313" key="3">
    <source>
        <dbReference type="EMBL" id="PWB84725.1"/>
    </source>
</evidence>
<reference evidence="3 4" key="1">
    <citation type="submission" date="2017-03" db="EMBL/GenBank/DDBJ databases">
        <title>Genome sequence of Methanobrevibacter thaueri.</title>
        <authorList>
            <person name="Poehlein A."/>
            <person name="Seedorf H."/>
            <person name="Daniel R."/>
        </authorList>
    </citation>
    <scope>NUCLEOTIDE SEQUENCE [LARGE SCALE GENOMIC DNA]</scope>
    <source>
        <strain evidence="3 4">DSM 11995</strain>
    </source>
</reference>
<gene>
    <name evidence="3" type="ORF">MBBTH_21470</name>
</gene>
<dbReference type="RefSeq" id="WP_116593019.1">
    <property type="nucleotide sequence ID" value="NZ_MZGS01000032.1"/>
</dbReference>
<feature type="region of interest" description="Disordered" evidence="1">
    <location>
        <begin position="133"/>
        <end position="159"/>
    </location>
</feature>